<proteinExistence type="predicted"/>
<dbReference type="Proteomes" id="UP000503349">
    <property type="component" value="Chromosome 17"/>
</dbReference>
<reference evidence="2" key="2">
    <citation type="submission" date="2019-02" db="EMBL/GenBank/DDBJ databases">
        <title>Opniocepnalus argus Var Kimnra genome.</title>
        <authorList>
            <person name="Zhou C."/>
            <person name="Xiao S."/>
        </authorList>
    </citation>
    <scope>NUCLEOTIDE SEQUENCE [LARGE SCALE GENOMIC DNA]</scope>
</reference>
<accession>A0A6G1QII1</accession>
<dbReference type="EMBL" id="CM015728">
    <property type="protein sequence ID" value="KAF3702355.1"/>
    <property type="molecule type" value="Genomic_DNA"/>
</dbReference>
<reference evidence="1 2" key="1">
    <citation type="submission" date="2019-02" db="EMBL/GenBank/DDBJ databases">
        <title>Opniocepnalus argus genome.</title>
        <authorList>
            <person name="Zhou C."/>
            <person name="Xiao S."/>
        </authorList>
    </citation>
    <scope>NUCLEOTIDE SEQUENCE [LARGE SCALE GENOMIC DNA]</scope>
    <source>
        <strain evidence="1">OARG1902GOOAL</strain>
        <tissue evidence="1">Muscle</tissue>
    </source>
</reference>
<sequence>MQSMQTHCEQKDESIWLFILGPFIVWDPWQFFNLPNVNGCLCQNHQQPPLLQQFLHISTHSSSVSVIAL</sequence>
<evidence type="ECO:0000313" key="2">
    <source>
        <dbReference type="Proteomes" id="UP000503349"/>
    </source>
</evidence>
<gene>
    <name evidence="1" type="ORF">EXN66_Car018043</name>
</gene>
<dbReference type="AlphaFoldDB" id="A0A6G1QII1"/>
<keyword evidence="2" id="KW-1185">Reference proteome</keyword>
<organism evidence="1 2">
    <name type="scientific">Channa argus</name>
    <name type="common">Northern snakehead</name>
    <name type="synonym">Ophicephalus argus</name>
    <dbReference type="NCBI Taxonomy" id="215402"/>
    <lineage>
        <taxon>Eukaryota</taxon>
        <taxon>Metazoa</taxon>
        <taxon>Chordata</taxon>
        <taxon>Craniata</taxon>
        <taxon>Vertebrata</taxon>
        <taxon>Euteleostomi</taxon>
        <taxon>Actinopterygii</taxon>
        <taxon>Neopterygii</taxon>
        <taxon>Teleostei</taxon>
        <taxon>Neoteleostei</taxon>
        <taxon>Acanthomorphata</taxon>
        <taxon>Anabantaria</taxon>
        <taxon>Anabantiformes</taxon>
        <taxon>Channoidei</taxon>
        <taxon>Channidae</taxon>
        <taxon>Channa</taxon>
    </lineage>
</organism>
<name>A0A6G1QII1_CHAAH</name>
<evidence type="ECO:0000313" key="1">
    <source>
        <dbReference type="EMBL" id="KAF3702355.1"/>
    </source>
</evidence>
<protein>
    <submittedName>
        <fullName evidence="1">Uncharacterized protein</fullName>
    </submittedName>
</protein>